<evidence type="ECO:0000313" key="3">
    <source>
        <dbReference type="Proteomes" id="UP000482800"/>
    </source>
</evidence>
<keyword evidence="2" id="KW-0489">Methyltransferase</keyword>
<gene>
    <name evidence="2" type="ORF">Phou_087790</name>
</gene>
<dbReference type="GO" id="GO:0032259">
    <property type="term" value="P:methylation"/>
    <property type="evidence" value="ECO:0007669"/>
    <property type="project" value="UniProtKB-KW"/>
</dbReference>
<dbReference type="RefSeq" id="WP_173068607.1">
    <property type="nucleotide sequence ID" value="NZ_BAABGO010000004.1"/>
</dbReference>
<feature type="domain" description="Methyltransferase type 11" evidence="1">
    <location>
        <begin position="52"/>
        <end position="138"/>
    </location>
</feature>
<dbReference type="AlphaFoldDB" id="A0A6V8KQS9"/>
<name>A0A6V8KQS9_9ACTN</name>
<reference evidence="2 3" key="1">
    <citation type="submission" date="2020-03" db="EMBL/GenBank/DDBJ databases">
        <title>Whole genome shotgun sequence of Phytohabitans houttuyneae NBRC 108639.</title>
        <authorList>
            <person name="Komaki H."/>
            <person name="Tamura T."/>
        </authorList>
    </citation>
    <scope>NUCLEOTIDE SEQUENCE [LARGE SCALE GENOMIC DNA]</scope>
    <source>
        <strain evidence="2 3">NBRC 108639</strain>
    </source>
</reference>
<dbReference type="SUPFAM" id="SSF53335">
    <property type="entry name" value="S-adenosyl-L-methionine-dependent methyltransferases"/>
    <property type="match status" value="1"/>
</dbReference>
<dbReference type="GO" id="GO:0008757">
    <property type="term" value="F:S-adenosylmethionine-dependent methyltransferase activity"/>
    <property type="evidence" value="ECO:0007669"/>
    <property type="project" value="InterPro"/>
</dbReference>
<sequence>MSTFEELVEEGASAPVEGWDFSWFAGRATEERPPWGYARLVGRRMAEVEAGLDVQTGGGEVLATIPTPPPRLAATESWPPNVAVARRNLAPLGATVHEVADEADLPFPDGSFDLVVSRHPTMTRWDEIARVLRPGGTYLSQQIGNGTMRELTVAMMGPVPAGTARDTGRAVAAAEAAGLRVVDLREVALRAEFFDVGAVVHFLRKVIWTVPGFTVDAYRDQLRAVHERIQAEGRFLAWSRRFLIEAVKPDDPAGAPRPAS</sequence>
<dbReference type="InterPro" id="IPR052939">
    <property type="entry name" value="23S_rRNA_MeTrnsfrase_RlmA"/>
</dbReference>
<evidence type="ECO:0000313" key="2">
    <source>
        <dbReference type="EMBL" id="GFJ84599.1"/>
    </source>
</evidence>
<dbReference type="EMBL" id="BLPF01000003">
    <property type="protein sequence ID" value="GFJ84599.1"/>
    <property type="molecule type" value="Genomic_DNA"/>
</dbReference>
<evidence type="ECO:0000259" key="1">
    <source>
        <dbReference type="Pfam" id="PF08241"/>
    </source>
</evidence>
<dbReference type="InterPro" id="IPR013216">
    <property type="entry name" value="Methyltransf_11"/>
</dbReference>
<organism evidence="2 3">
    <name type="scientific">Phytohabitans houttuyneae</name>
    <dbReference type="NCBI Taxonomy" id="1076126"/>
    <lineage>
        <taxon>Bacteria</taxon>
        <taxon>Bacillati</taxon>
        <taxon>Actinomycetota</taxon>
        <taxon>Actinomycetes</taxon>
        <taxon>Micromonosporales</taxon>
        <taxon>Micromonosporaceae</taxon>
    </lineage>
</organism>
<keyword evidence="2" id="KW-0808">Transferase</keyword>
<dbReference type="Gene3D" id="3.40.50.150">
    <property type="entry name" value="Vaccinia Virus protein VP39"/>
    <property type="match status" value="1"/>
</dbReference>
<dbReference type="PANTHER" id="PTHR43460">
    <property type="entry name" value="METHYLTRANSFERASE"/>
    <property type="match status" value="1"/>
</dbReference>
<dbReference type="PANTHER" id="PTHR43460:SF1">
    <property type="entry name" value="METHYLTRANSFERASE TYPE 11 DOMAIN-CONTAINING PROTEIN"/>
    <property type="match status" value="1"/>
</dbReference>
<keyword evidence="3" id="KW-1185">Reference proteome</keyword>
<reference evidence="2 3" key="2">
    <citation type="submission" date="2020-03" db="EMBL/GenBank/DDBJ databases">
        <authorList>
            <person name="Ichikawa N."/>
            <person name="Kimura A."/>
            <person name="Kitahashi Y."/>
            <person name="Uohara A."/>
        </authorList>
    </citation>
    <scope>NUCLEOTIDE SEQUENCE [LARGE SCALE GENOMIC DNA]</scope>
    <source>
        <strain evidence="2 3">NBRC 108639</strain>
    </source>
</reference>
<dbReference type="InterPro" id="IPR029063">
    <property type="entry name" value="SAM-dependent_MTases_sf"/>
</dbReference>
<dbReference type="Proteomes" id="UP000482800">
    <property type="component" value="Unassembled WGS sequence"/>
</dbReference>
<accession>A0A6V8KQS9</accession>
<dbReference type="CDD" id="cd02440">
    <property type="entry name" value="AdoMet_MTases"/>
    <property type="match status" value="1"/>
</dbReference>
<dbReference type="Pfam" id="PF08241">
    <property type="entry name" value="Methyltransf_11"/>
    <property type="match status" value="1"/>
</dbReference>
<protein>
    <submittedName>
        <fullName evidence="2">Methyltransferase type 11</fullName>
    </submittedName>
</protein>
<comment type="caution">
    <text evidence="2">The sequence shown here is derived from an EMBL/GenBank/DDBJ whole genome shotgun (WGS) entry which is preliminary data.</text>
</comment>
<proteinExistence type="predicted"/>